<accession>A0A553NNJ3</accession>
<dbReference type="InterPro" id="IPR013783">
    <property type="entry name" value="Ig-like_fold"/>
</dbReference>
<evidence type="ECO:0000313" key="4">
    <source>
        <dbReference type="Proteomes" id="UP000318571"/>
    </source>
</evidence>
<dbReference type="InterPro" id="IPR037448">
    <property type="entry name" value="Zig-8"/>
</dbReference>
<dbReference type="InterPro" id="IPR003599">
    <property type="entry name" value="Ig_sub"/>
</dbReference>
<organism evidence="3 4">
    <name type="scientific">Tigriopus californicus</name>
    <name type="common">Marine copepod</name>
    <dbReference type="NCBI Taxonomy" id="6832"/>
    <lineage>
        <taxon>Eukaryota</taxon>
        <taxon>Metazoa</taxon>
        <taxon>Ecdysozoa</taxon>
        <taxon>Arthropoda</taxon>
        <taxon>Crustacea</taxon>
        <taxon>Multicrustacea</taxon>
        <taxon>Hexanauplia</taxon>
        <taxon>Copepoda</taxon>
        <taxon>Harpacticoida</taxon>
        <taxon>Harpacticidae</taxon>
        <taxon>Tigriopus</taxon>
    </lineage>
</organism>
<proteinExistence type="predicted"/>
<dbReference type="PROSITE" id="PS50835">
    <property type="entry name" value="IG_LIKE"/>
    <property type="match status" value="2"/>
</dbReference>
<feature type="compositionally biased region" description="Low complexity" evidence="1">
    <location>
        <begin position="214"/>
        <end position="228"/>
    </location>
</feature>
<dbReference type="STRING" id="6832.A0A553NNJ3"/>
<feature type="domain" description="Ig-like" evidence="2">
    <location>
        <begin position="40"/>
        <end position="141"/>
    </location>
</feature>
<dbReference type="EMBL" id="VCGU01000011">
    <property type="protein sequence ID" value="TRY66995.1"/>
    <property type="molecule type" value="Genomic_DNA"/>
</dbReference>
<comment type="caution">
    <text evidence="3">The sequence shown here is derived from an EMBL/GenBank/DDBJ whole genome shotgun (WGS) entry which is preliminary data.</text>
</comment>
<dbReference type="AlphaFoldDB" id="A0A553NNJ3"/>
<evidence type="ECO:0000259" key="2">
    <source>
        <dbReference type="PROSITE" id="PS50835"/>
    </source>
</evidence>
<dbReference type="SMART" id="SM00408">
    <property type="entry name" value="IGc2"/>
    <property type="match status" value="2"/>
</dbReference>
<feature type="region of interest" description="Disordered" evidence="1">
    <location>
        <begin position="207"/>
        <end position="279"/>
    </location>
</feature>
<dbReference type="Pfam" id="PF07679">
    <property type="entry name" value="I-set"/>
    <property type="match status" value="1"/>
</dbReference>
<dbReference type="Gene3D" id="2.60.40.10">
    <property type="entry name" value="Immunoglobulins"/>
    <property type="match status" value="2"/>
</dbReference>
<dbReference type="PANTHER" id="PTHR23279">
    <property type="entry name" value="DEFECTIVE PROBOSCIS EXTENSION RESPONSE DPR -RELATED"/>
    <property type="match status" value="1"/>
</dbReference>
<dbReference type="InterPro" id="IPR007110">
    <property type="entry name" value="Ig-like_dom"/>
</dbReference>
<feature type="compositionally biased region" description="Polar residues" evidence="1">
    <location>
        <begin position="268"/>
        <end position="279"/>
    </location>
</feature>
<dbReference type="GO" id="GO:0050808">
    <property type="term" value="P:synapse organization"/>
    <property type="evidence" value="ECO:0007669"/>
    <property type="project" value="TreeGrafter"/>
</dbReference>
<dbReference type="Proteomes" id="UP000318571">
    <property type="component" value="Chromosome 4"/>
</dbReference>
<dbReference type="SUPFAM" id="SSF48726">
    <property type="entry name" value="Immunoglobulin"/>
    <property type="match status" value="2"/>
</dbReference>
<dbReference type="GO" id="GO:0032589">
    <property type="term" value="C:neuron projection membrane"/>
    <property type="evidence" value="ECO:0007669"/>
    <property type="project" value="TreeGrafter"/>
</dbReference>
<dbReference type="InterPro" id="IPR036179">
    <property type="entry name" value="Ig-like_dom_sf"/>
</dbReference>
<gene>
    <name evidence="3" type="ORF">TCAL_13929</name>
</gene>
<reference evidence="3 4" key="1">
    <citation type="journal article" date="2018" name="Nat. Ecol. Evol.">
        <title>Genomic signatures of mitonuclear coevolution across populations of Tigriopus californicus.</title>
        <authorList>
            <person name="Barreto F.S."/>
            <person name="Watson E.T."/>
            <person name="Lima T.G."/>
            <person name="Willett C.S."/>
            <person name="Edmands S."/>
            <person name="Li W."/>
            <person name="Burton R.S."/>
        </authorList>
    </citation>
    <scope>NUCLEOTIDE SEQUENCE [LARGE SCALE GENOMIC DNA]</scope>
    <source>
        <strain evidence="3 4">San Diego</strain>
    </source>
</reference>
<dbReference type="PANTHER" id="PTHR23279:SF41">
    <property type="entry name" value="DEFECTIVE PROBOSCIS EXTENSION RESPONSE 4-RELATED"/>
    <property type="match status" value="1"/>
</dbReference>
<dbReference type="SMART" id="SM00409">
    <property type="entry name" value="IG"/>
    <property type="match status" value="2"/>
</dbReference>
<keyword evidence="4" id="KW-1185">Reference proteome</keyword>
<dbReference type="InterPro" id="IPR003598">
    <property type="entry name" value="Ig_sub2"/>
</dbReference>
<name>A0A553NNJ3_TIGCA</name>
<dbReference type="InterPro" id="IPR013098">
    <property type="entry name" value="Ig_I-set"/>
</dbReference>
<feature type="compositionally biased region" description="Basic and acidic residues" evidence="1">
    <location>
        <begin position="231"/>
        <end position="244"/>
    </location>
</feature>
<evidence type="ECO:0000256" key="1">
    <source>
        <dbReference type="SAM" id="MobiDB-lite"/>
    </source>
</evidence>
<protein>
    <recommendedName>
        <fullName evidence="2">Ig-like domain-containing protein</fullName>
    </recommendedName>
</protein>
<sequence>MWHKQQEELVNQLQERDFQIQKDFHQPTGTLVTSTEMPVPSFKLESNTSVVISAGQTAYLHCLIQNLGDRSVSWIRRSDLMVLTIGEIAYTQDKRFTPIHENGSEVWILKIKSPEVDDTGEYECQLSYHEDEEQRYSLAFSLKVLNSRAYIQDDRDLHVEKGSRLSLSCSILEPSAPPDYVLWYHDGKVLNYSPLVNILTDTSQAAVTRGARGGTSDSSSSPSETSGTFEARPRADMKRQRSLKDTNGGDDENDGTTAKRDVDGNSHPGDSNEPQTSVMDTNKANEKTTSRHNGSVGGVVSKLSIDNVRRALHSGNYTCEPSNARAASITVHIVDDDSGPAAMQHGNGSRATFPGCYQGMLFHWRTILLILVLSWSR</sequence>
<evidence type="ECO:0000313" key="3">
    <source>
        <dbReference type="EMBL" id="TRY66995.1"/>
    </source>
</evidence>
<feature type="domain" description="Ig-like" evidence="2">
    <location>
        <begin position="147"/>
        <end position="330"/>
    </location>
</feature>